<dbReference type="InterPro" id="IPR043913">
    <property type="entry name" value="DUF5764"/>
</dbReference>
<evidence type="ECO:0000313" key="2">
    <source>
        <dbReference type="EMBL" id="QHS89297.1"/>
    </source>
</evidence>
<feature type="compositionally biased region" description="Pro residues" evidence="1">
    <location>
        <begin position="262"/>
        <end position="276"/>
    </location>
</feature>
<name>A0A6C0BAL2_9ZZZZ</name>
<dbReference type="PANTHER" id="PTHR48148">
    <property type="entry name" value="KERATINOCYTE PROLINE-RICH PROTEIN"/>
    <property type="match status" value="1"/>
</dbReference>
<dbReference type="PANTHER" id="PTHR48148:SF3">
    <property type="entry name" value="KERATINOCYTE PROLINE-RICH PROTEIN"/>
    <property type="match status" value="1"/>
</dbReference>
<feature type="region of interest" description="Disordered" evidence="1">
    <location>
        <begin position="327"/>
        <end position="350"/>
    </location>
</feature>
<accession>A0A6C0BAL2</accession>
<dbReference type="Pfam" id="PF19068">
    <property type="entry name" value="DUF5764"/>
    <property type="match status" value="1"/>
</dbReference>
<feature type="region of interest" description="Disordered" evidence="1">
    <location>
        <begin position="233"/>
        <end position="284"/>
    </location>
</feature>
<protein>
    <submittedName>
        <fullName evidence="2">Uncharacterized protein</fullName>
    </submittedName>
</protein>
<dbReference type="EMBL" id="MN739108">
    <property type="protein sequence ID" value="QHS89297.1"/>
    <property type="molecule type" value="Genomic_DNA"/>
</dbReference>
<feature type="compositionally biased region" description="Pro residues" evidence="1">
    <location>
        <begin position="237"/>
        <end position="253"/>
    </location>
</feature>
<proteinExistence type="predicted"/>
<evidence type="ECO:0000256" key="1">
    <source>
        <dbReference type="SAM" id="MobiDB-lite"/>
    </source>
</evidence>
<reference evidence="2" key="1">
    <citation type="journal article" date="2020" name="Nature">
        <title>Giant virus diversity and host interactions through global metagenomics.</title>
        <authorList>
            <person name="Schulz F."/>
            <person name="Roux S."/>
            <person name="Paez-Espino D."/>
            <person name="Jungbluth S."/>
            <person name="Walsh D.A."/>
            <person name="Denef V.J."/>
            <person name="McMahon K.D."/>
            <person name="Konstantinidis K.T."/>
            <person name="Eloe-Fadrosh E.A."/>
            <person name="Kyrpides N.C."/>
            <person name="Woyke T."/>
        </authorList>
    </citation>
    <scope>NUCLEOTIDE SEQUENCE</scope>
    <source>
        <strain evidence="2">GVMAG-M-3300010158-60</strain>
    </source>
</reference>
<sequence length="350" mass="38188">MDMNENIGVYAEAKGEYTRQLSQFIVPALQEYFLELVEDAKTKDADPKKLLWSFQNLLKEIPDWNADKVQRETGRILTLTKCDYLEELLTAVFIAHTKVLSAIRLSSKQNKKLQITIPKLDHFLHRTMSDSGRILWSNVYLFTPTGTPIDRQKNLNTVEGLLNEAVLQSIRSMLPVKNILREYLHDDGEDEVEAPAAAAVAAEAVTVPTPVPAPEPVVDVSGSAPVIDVSGAALEPAPTPAPAPAPEPTPTPAAEPVVIAPAPAPTPAPAPAPAPAAAPAEQQAQQTIVVDTEPSVRFTNINSVFHPDDPERNNLEEVDTIDNYEPSDEMLQFTGDAPEGLSNEHDYEEL</sequence>
<dbReference type="AlphaFoldDB" id="A0A6C0BAL2"/>
<organism evidence="2">
    <name type="scientific">viral metagenome</name>
    <dbReference type="NCBI Taxonomy" id="1070528"/>
    <lineage>
        <taxon>unclassified sequences</taxon>
        <taxon>metagenomes</taxon>
        <taxon>organismal metagenomes</taxon>
    </lineage>
</organism>